<dbReference type="STRING" id="3708.A0A078HT30"/>
<organism evidence="1 2">
    <name type="scientific">Brassica napus</name>
    <name type="common">Rape</name>
    <dbReference type="NCBI Taxonomy" id="3708"/>
    <lineage>
        <taxon>Eukaryota</taxon>
        <taxon>Viridiplantae</taxon>
        <taxon>Streptophyta</taxon>
        <taxon>Embryophyta</taxon>
        <taxon>Tracheophyta</taxon>
        <taxon>Spermatophyta</taxon>
        <taxon>Magnoliopsida</taxon>
        <taxon>eudicotyledons</taxon>
        <taxon>Gunneridae</taxon>
        <taxon>Pentapetalae</taxon>
        <taxon>rosids</taxon>
        <taxon>malvids</taxon>
        <taxon>Brassicales</taxon>
        <taxon>Brassicaceae</taxon>
        <taxon>Brassiceae</taxon>
        <taxon>Brassica</taxon>
    </lineage>
</organism>
<reference evidence="1 2" key="1">
    <citation type="journal article" date="2014" name="Science">
        <title>Plant genetics. Early allopolyploid evolution in the post-Neolithic Brassica napus oilseed genome.</title>
        <authorList>
            <person name="Chalhoub B."/>
            <person name="Denoeud F."/>
            <person name="Liu S."/>
            <person name="Parkin I.A."/>
            <person name="Tang H."/>
            <person name="Wang X."/>
            <person name="Chiquet J."/>
            <person name="Belcram H."/>
            <person name="Tong C."/>
            <person name="Samans B."/>
            <person name="Correa M."/>
            <person name="Da Silva C."/>
            <person name="Just J."/>
            <person name="Falentin C."/>
            <person name="Koh C.S."/>
            <person name="Le Clainche I."/>
            <person name="Bernard M."/>
            <person name="Bento P."/>
            <person name="Noel B."/>
            <person name="Labadie K."/>
            <person name="Alberti A."/>
            <person name="Charles M."/>
            <person name="Arnaud D."/>
            <person name="Guo H."/>
            <person name="Daviaud C."/>
            <person name="Alamery S."/>
            <person name="Jabbari K."/>
            <person name="Zhao M."/>
            <person name="Edger P.P."/>
            <person name="Chelaifa H."/>
            <person name="Tack D."/>
            <person name="Lassalle G."/>
            <person name="Mestiri I."/>
            <person name="Schnel N."/>
            <person name="Le Paslier M.C."/>
            <person name="Fan G."/>
            <person name="Renault V."/>
            <person name="Bayer P.E."/>
            <person name="Golicz A.A."/>
            <person name="Manoli S."/>
            <person name="Lee T.H."/>
            <person name="Thi V.H."/>
            <person name="Chalabi S."/>
            <person name="Hu Q."/>
            <person name="Fan C."/>
            <person name="Tollenaere R."/>
            <person name="Lu Y."/>
            <person name="Battail C."/>
            <person name="Shen J."/>
            <person name="Sidebottom C.H."/>
            <person name="Wang X."/>
            <person name="Canaguier A."/>
            <person name="Chauveau A."/>
            <person name="Berard A."/>
            <person name="Deniot G."/>
            <person name="Guan M."/>
            <person name="Liu Z."/>
            <person name="Sun F."/>
            <person name="Lim Y.P."/>
            <person name="Lyons E."/>
            <person name="Town C.D."/>
            <person name="Bancroft I."/>
            <person name="Wang X."/>
            <person name="Meng J."/>
            <person name="Ma J."/>
            <person name="Pires J.C."/>
            <person name="King G.J."/>
            <person name="Brunel D."/>
            <person name="Delourme R."/>
            <person name="Renard M."/>
            <person name="Aury J.M."/>
            <person name="Adams K.L."/>
            <person name="Batley J."/>
            <person name="Snowdon R.J."/>
            <person name="Tost J."/>
            <person name="Edwards D."/>
            <person name="Zhou Y."/>
            <person name="Hua W."/>
            <person name="Sharpe A.G."/>
            <person name="Paterson A.H."/>
            <person name="Guan C."/>
            <person name="Wincker P."/>
        </authorList>
    </citation>
    <scope>NUCLEOTIDE SEQUENCE [LARGE SCALE GENOMIC DNA]</scope>
    <source>
        <strain evidence="2">cv. Darmor-bzh</strain>
    </source>
</reference>
<proteinExistence type="predicted"/>
<dbReference type="Gramene" id="CDY39923">
    <property type="protein sequence ID" value="CDY39923"/>
    <property type="gene ID" value="GSBRNA2T00068783001"/>
</dbReference>
<dbReference type="PaxDb" id="3708-A0A078HT30"/>
<keyword evidence="2" id="KW-1185">Reference proteome</keyword>
<gene>
    <name evidence="1" type="primary">BnaA09g15050D</name>
    <name evidence="1" type="ORF">GSBRNA2T00068783001</name>
</gene>
<evidence type="ECO:0000313" key="2">
    <source>
        <dbReference type="Proteomes" id="UP000028999"/>
    </source>
</evidence>
<protein>
    <submittedName>
        <fullName evidence="1">BnaA09g15050D protein</fullName>
    </submittedName>
</protein>
<sequence length="68" mass="8171">MMRPWKYLLLSFLFEKERLIFSSYLLRFGLIDLPPPPTADELVQMIAHFYYKAKRPSWIDKANVTPYC</sequence>
<evidence type="ECO:0000313" key="1">
    <source>
        <dbReference type="EMBL" id="CDY39923.1"/>
    </source>
</evidence>
<accession>A0A078HT30</accession>
<dbReference type="EMBL" id="LK032460">
    <property type="protein sequence ID" value="CDY39923.1"/>
    <property type="molecule type" value="Genomic_DNA"/>
</dbReference>
<name>A0A078HT30_BRANA</name>
<dbReference type="AlphaFoldDB" id="A0A078HT30"/>
<dbReference type="Proteomes" id="UP000028999">
    <property type="component" value="Unassembled WGS sequence"/>
</dbReference>